<comment type="caution">
    <text evidence="2">The sequence shown here is derived from an EMBL/GenBank/DDBJ whole genome shotgun (WGS) entry which is preliminary data.</text>
</comment>
<keyword evidence="3" id="KW-1185">Reference proteome</keyword>
<sequence>MSKLLDLFKLTKIYSQSLLAKREFIVQFAILSFLGFLLIPNDQAAYVTFYIGNYGVVPNEYWLAPFAAVMSNVILFPLVIFTIINARKEDNQNSTLSYSSLSTRPHFIIHLHRILGLFIIWIILLLLFNFSVVLSNFANSALLYHVQSLLYYNVSFIFLTCTFAYFIEFSIQQNWKKFGIYFLVYFTLILFDKNLFNLIGLNELFLYVSNIQEVPNYYAMGYLNKEALMASLALAAPAQPLFIWTKIACILITFGLILGISSSAPALLKKLNAPTVNPSISKRTKAKNPRPSSLLSTINLKRQLPYLFQNELFLLGRMLSLRQKLSILLLWALSFFIPLEYHYFTDSLLFLSLMKLNSFCFKLHQNDNCTYYEKLSIYKGREVIFSRFIIVLLCYFVALIPLLSQLPFSEGSITMVNFTLLAFLVVGSSRVFKSAMAIDIIYIILFTSSLTNSPFINIFNL</sequence>
<feature type="transmembrane region" description="Helical" evidence="1">
    <location>
        <begin position="179"/>
        <end position="199"/>
    </location>
</feature>
<dbReference type="RefSeq" id="WP_018472745.1">
    <property type="nucleotide sequence ID" value="NZ_BMWX01000003.1"/>
</dbReference>
<feature type="transmembrane region" description="Helical" evidence="1">
    <location>
        <begin position="114"/>
        <end position="137"/>
    </location>
</feature>
<reference evidence="2" key="2">
    <citation type="submission" date="2020-09" db="EMBL/GenBank/DDBJ databases">
        <authorList>
            <person name="Sun Q."/>
            <person name="Kim S."/>
        </authorList>
    </citation>
    <scope>NUCLEOTIDE SEQUENCE</scope>
    <source>
        <strain evidence="2">KCTC 12368</strain>
    </source>
</reference>
<feature type="transmembrane region" description="Helical" evidence="1">
    <location>
        <begin position="438"/>
        <end position="459"/>
    </location>
</feature>
<reference evidence="2" key="1">
    <citation type="journal article" date="2014" name="Int. J. Syst. Evol. Microbiol.">
        <title>Complete genome sequence of Corynebacterium casei LMG S-19264T (=DSM 44701T), isolated from a smear-ripened cheese.</title>
        <authorList>
            <consortium name="US DOE Joint Genome Institute (JGI-PGF)"/>
            <person name="Walter F."/>
            <person name="Albersmeier A."/>
            <person name="Kalinowski J."/>
            <person name="Ruckert C."/>
        </authorList>
    </citation>
    <scope>NUCLEOTIDE SEQUENCE</scope>
    <source>
        <strain evidence="2">KCTC 12368</strain>
    </source>
</reference>
<feature type="transmembrane region" description="Helical" evidence="1">
    <location>
        <begin position="61"/>
        <end position="84"/>
    </location>
</feature>
<feature type="transmembrane region" description="Helical" evidence="1">
    <location>
        <begin position="24"/>
        <end position="41"/>
    </location>
</feature>
<feature type="transmembrane region" description="Helical" evidence="1">
    <location>
        <begin position="241"/>
        <end position="260"/>
    </location>
</feature>
<dbReference type="Proteomes" id="UP000619457">
    <property type="component" value="Unassembled WGS sequence"/>
</dbReference>
<dbReference type="EMBL" id="BMWX01000003">
    <property type="protein sequence ID" value="GGZ29430.1"/>
    <property type="molecule type" value="Genomic_DNA"/>
</dbReference>
<gene>
    <name evidence="2" type="ORF">GCM10007049_23320</name>
</gene>
<feature type="transmembrane region" description="Helical" evidence="1">
    <location>
        <begin position="325"/>
        <end position="344"/>
    </location>
</feature>
<keyword evidence="1" id="KW-0812">Transmembrane</keyword>
<keyword evidence="1" id="KW-1133">Transmembrane helix</keyword>
<protein>
    <submittedName>
        <fullName evidence="2">Uncharacterized protein</fullName>
    </submittedName>
</protein>
<evidence type="ECO:0000313" key="2">
    <source>
        <dbReference type="EMBL" id="GGZ29430.1"/>
    </source>
</evidence>
<evidence type="ECO:0000256" key="1">
    <source>
        <dbReference type="SAM" id="Phobius"/>
    </source>
</evidence>
<evidence type="ECO:0000313" key="3">
    <source>
        <dbReference type="Proteomes" id="UP000619457"/>
    </source>
</evidence>
<proteinExistence type="predicted"/>
<feature type="transmembrane region" description="Helical" evidence="1">
    <location>
        <begin position="415"/>
        <end position="432"/>
    </location>
</feature>
<name>A0A918Q301_9BACT</name>
<keyword evidence="1" id="KW-0472">Membrane</keyword>
<dbReference type="AlphaFoldDB" id="A0A918Q301"/>
<feature type="transmembrane region" description="Helical" evidence="1">
    <location>
        <begin position="384"/>
        <end position="403"/>
    </location>
</feature>
<organism evidence="2 3">
    <name type="scientific">Echinicola pacifica</name>
    <dbReference type="NCBI Taxonomy" id="346377"/>
    <lineage>
        <taxon>Bacteria</taxon>
        <taxon>Pseudomonadati</taxon>
        <taxon>Bacteroidota</taxon>
        <taxon>Cytophagia</taxon>
        <taxon>Cytophagales</taxon>
        <taxon>Cyclobacteriaceae</taxon>
        <taxon>Echinicola</taxon>
    </lineage>
</organism>
<feature type="transmembrane region" description="Helical" evidence="1">
    <location>
        <begin position="149"/>
        <end position="167"/>
    </location>
</feature>
<accession>A0A918Q301</accession>